<dbReference type="InterPro" id="IPR000639">
    <property type="entry name" value="Epox_hydrolase-like"/>
</dbReference>
<dbReference type="GO" id="GO:0097176">
    <property type="term" value="P:epoxide metabolic process"/>
    <property type="evidence" value="ECO:0007669"/>
    <property type="project" value="TreeGrafter"/>
</dbReference>
<feature type="active site" description="Proton donor" evidence="4">
    <location>
        <position position="307"/>
    </location>
</feature>
<organism evidence="6 7">
    <name type="scientific">Tectimicrobiota bacterium</name>
    <dbReference type="NCBI Taxonomy" id="2528274"/>
    <lineage>
        <taxon>Bacteria</taxon>
        <taxon>Pseudomonadati</taxon>
        <taxon>Nitrospinota/Tectimicrobiota group</taxon>
        <taxon>Candidatus Tectimicrobiota</taxon>
    </lineage>
</organism>
<evidence type="ECO:0000313" key="7">
    <source>
        <dbReference type="Proteomes" id="UP000712673"/>
    </source>
</evidence>
<protein>
    <submittedName>
        <fullName evidence="6">Epoxide hydrolase</fullName>
    </submittedName>
</protein>
<dbReference type="InterPro" id="IPR016292">
    <property type="entry name" value="Epoxide_hydrolase"/>
</dbReference>
<evidence type="ECO:0000256" key="4">
    <source>
        <dbReference type="PIRSR" id="PIRSR001112-1"/>
    </source>
</evidence>
<sequence>MEVRPFTIHVPDDVLDDLRRRLEQTRLPNELPDTGWEYGSNLGYIRELVQYWRTTFDWRAQEAKLNRFQHYRTQVDGLDIHFIHERGQGPNPMPLIMTHGWPSCFFEMTKILPLLTDPGSHGGDPADAFDMIVPSLPGFGFSDPASTRGMDVHRVAGLWHTLMTVNLSYPRFAAQGGDIGAGVTACLGYGYADSLYGIHLTSITRPAPYLGPGSRPLTAAEQALIDQRARWQQDEGGYAHIQGTKPQTLAYGLNDSPAGLAAWIVEKYRTWSDCQGNVEARYTKDELLTIVTLYWVTQSIASSTRMYKENQRTLWTMGPDEKIPAPAGMAMFPQEIARPPREWGERSYHVLRWEEMPRGGHFAALEEPELLAQEVRAFFRQFRQRG</sequence>
<evidence type="ECO:0000256" key="1">
    <source>
        <dbReference type="ARBA" id="ARBA00010088"/>
    </source>
</evidence>
<keyword evidence="3 6" id="KW-0378">Hydrolase</keyword>
<dbReference type="EMBL" id="VGLS01000104">
    <property type="protein sequence ID" value="MBM3223174.1"/>
    <property type="molecule type" value="Genomic_DNA"/>
</dbReference>
<dbReference type="InterPro" id="IPR029058">
    <property type="entry name" value="AB_hydrolase_fold"/>
</dbReference>
<dbReference type="PANTHER" id="PTHR21661:SF35">
    <property type="entry name" value="EPOXIDE HYDROLASE"/>
    <property type="match status" value="1"/>
</dbReference>
<dbReference type="PIRSF" id="PIRSF001112">
    <property type="entry name" value="Epoxide_hydrolase"/>
    <property type="match status" value="1"/>
</dbReference>
<evidence type="ECO:0000256" key="2">
    <source>
        <dbReference type="ARBA" id="ARBA00022797"/>
    </source>
</evidence>
<dbReference type="SUPFAM" id="SSF53474">
    <property type="entry name" value="alpha/beta-Hydrolases"/>
    <property type="match status" value="1"/>
</dbReference>
<dbReference type="Pfam" id="PF06441">
    <property type="entry name" value="EHN"/>
    <property type="match status" value="1"/>
</dbReference>
<dbReference type="GO" id="GO:0004301">
    <property type="term" value="F:epoxide hydrolase activity"/>
    <property type="evidence" value="ECO:0007669"/>
    <property type="project" value="TreeGrafter"/>
</dbReference>
<comment type="caution">
    <text evidence="6">The sequence shown here is derived from an EMBL/GenBank/DDBJ whole genome shotgun (WGS) entry which is preliminary data.</text>
</comment>
<dbReference type="PANTHER" id="PTHR21661">
    <property type="entry name" value="EPOXIDE HYDROLASE 1-RELATED"/>
    <property type="match status" value="1"/>
</dbReference>
<evidence type="ECO:0000256" key="3">
    <source>
        <dbReference type="ARBA" id="ARBA00022801"/>
    </source>
</evidence>
<feature type="domain" description="Epoxide hydrolase N-terminal" evidence="5">
    <location>
        <begin position="3"/>
        <end position="108"/>
    </location>
</feature>
<name>A0A937VXY2_UNCTE</name>
<gene>
    <name evidence="6" type="ORF">FJZ47_05130</name>
</gene>
<dbReference type="Proteomes" id="UP000712673">
    <property type="component" value="Unassembled WGS sequence"/>
</dbReference>
<dbReference type="Gene3D" id="3.40.50.1820">
    <property type="entry name" value="alpha/beta hydrolase"/>
    <property type="match status" value="1"/>
</dbReference>
<dbReference type="PRINTS" id="PR00412">
    <property type="entry name" value="EPOXHYDRLASE"/>
</dbReference>
<accession>A0A937VXY2</accession>
<evidence type="ECO:0000259" key="5">
    <source>
        <dbReference type="Pfam" id="PF06441"/>
    </source>
</evidence>
<feature type="active site" description="Nucleophile" evidence="4">
    <location>
        <position position="178"/>
    </location>
</feature>
<dbReference type="AlphaFoldDB" id="A0A937VXY2"/>
<comment type="similarity">
    <text evidence="1">Belongs to the peptidase S33 family.</text>
</comment>
<feature type="active site" description="Proton acceptor" evidence="4">
    <location>
        <position position="361"/>
    </location>
</feature>
<evidence type="ECO:0000313" key="6">
    <source>
        <dbReference type="EMBL" id="MBM3223174.1"/>
    </source>
</evidence>
<reference evidence="6" key="1">
    <citation type="submission" date="2019-03" db="EMBL/GenBank/DDBJ databases">
        <title>Lake Tanganyika Metagenome-Assembled Genomes (MAGs).</title>
        <authorList>
            <person name="Tran P."/>
        </authorList>
    </citation>
    <scope>NUCLEOTIDE SEQUENCE</scope>
    <source>
        <strain evidence="6">K_DeepCast_65m_m2_066</strain>
    </source>
</reference>
<keyword evidence="2" id="KW-0058">Aromatic hydrocarbons catabolism</keyword>
<dbReference type="InterPro" id="IPR010497">
    <property type="entry name" value="Epoxide_hydro_N"/>
</dbReference>
<proteinExistence type="inferred from homology"/>